<gene>
    <name evidence="1" type="ORF">GNP93_04100</name>
</gene>
<keyword evidence="2" id="KW-1185">Reference proteome</keyword>
<dbReference type="EMBL" id="WNZX01000002">
    <property type="protein sequence ID" value="MUG69858.1"/>
    <property type="molecule type" value="Genomic_DNA"/>
</dbReference>
<evidence type="ECO:0000313" key="2">
    <source>
        <dbReference type="Proteomes" id="UP000450917"/>
    </source>
</evidence>
<organism evidence="1 2">
    <name type="scientific">Paenibacillus validus</name>
    <dbReference type="NCBI Taxonomy" id="44253"/>
    <lineage>
        <taxon>Bacteria</taxon>
        <taxon>Bacillati</taxon>
        <taxon>Bacillota</taxon>
        <taxon>Bacilli</taxon>
        <taxon>Bacillales</taxon>
        <taxon>Paenibacillaceae</taxon>
        <taxon>Paenibacillus</taxon>
    </lineage>
</organism>
<accession>A0A7X2Z7S1</accession>
<dbReference type="Proteomes" id="UP000450917">
    <property type="component" value="Unassembled WGS sequence"/>
</dbReference>
<dbReference type="AlphaFoldDB" id="A0A7X2Z7S1"/>
<sequence>MSAIQVRDGKDVWEVRFEDIRKYHGELALMAVAVGFRSQQAAFRVLYGDSAVERKAISVVSGHAGPGFRDAFEYVTRAVSRGAYQVDTDYPRGQYDPYRPQSYAFVIKGEGAGAVEVVLKEHFLPREFYDFLKKGREGTTTEQDAEVFGRLKLELAERALALPEQELLDVRKIG</sequence>
<protein>
    <submittedName>
        <fullName evidence="1">Uncharacterized protein</fullName>
    </submittedName>
</protein>
<evidence type="ECO:0000313" key="1">
    <source>
        <dbReference type="EMBL" id="MUG69858.1"/>
    </source>
</evidence>
<name>A0A7X2Z7S1_9BACL</name>
<reference evidence="1 2" key="1">
    <citation type="submission" date="2019-11" db="EMBL/GenBank/DDBJ databases">
        <title>Draft genome sequences of five Paenibacillus species of dairy origin.</title>
        <authorList>
            <person name="Olajide A.M."/>
            <person name="Chen S."/>
            <person name="Lapointe G."/>
        </authorList>
    </citation>
    <scope>NUCLEOTIDE SEQUENCE [LARGE SCALE GENOMIC DNA]</scope>
    <source>
        <strain evidence="1 2">2CS3</strain>
    </source>
</reference>
<proteinExistence type="predicted"/>
<comment type="caution">
    <text evidence="1">The sequence shown here is derived from an EMBL/GenBank/DDBJ whole genome shotgun (WGS) entry which is preliminary data.</text>
</comment>
<dbReference type="RefSeq" id="WP_127610754.1">
    <property type="nucleotide sequence ID" value="NZ_JARTHJ010000281.1"/>
</dbReference>